<gene>
    <name evidence="3" type="ORF">H2201_006421</name>
</gene>
<name>A0ABQ9NPH5_9PEZI</name>
<dbReference type="SMART" id="SM00721">
    <property type="entry name" value="BAR"/>
    <property type="match status" value="1"/>
</dbReference>
<accession>A0ABQ9NPH5</accession>
<evidence type="ECO:0000313" key="3">
    <source>
        <dbReference type="EMBL" id="KAJ9661750.1"/>
    </source>
</evidence>
<sequence>MNVNKKLDRFKQWAGERMGGEVKTNTSEDFKMLETEMTLRHDGMEKLQKSMNMYIKSLSKRSEVEDREKTLPVAYLGSTMISHGEDFEPDSEFGMCLSAMGRANEKIGRMQETYVANATSSWLESLERSLAQMKEYQTSRKKLEQRRLAYDASLAKMQKSKKEDFRMEEELRSQKAKYEESSEDVFRRMQDIKEAEVESVTDLTAFLDAELAYYDKCRDVLVQLRRDWPAKSANGADSRDSRRAPRARSNTTYSDRYTAVENDHEPVPRSTIPRLPSRSTAQRTDYFDSEPPAPALRPKINRSITHDAPSPTRRRDVSPPPMPRMSRVPTEPSIILANRSQLRPVRSRGNPNPNPATVFDDPSDDSAMPDSSSPTDRSYGRARSISPATSYDSGVSRNASWSTFETGATSVAGTGSAKKAPPPPPPSRAKKPPPPPPVKRSGLSSAEGAYD</sequence>
<proteinExistence type="predicted"/>
<feature type="compositionally biased region" description="Low complexity" evidence="1">
    <location>
        <begin position="365"/>
        <end position="374"/>
    </location>
</feature>
<dbReference type="PROSITE" id="PS51021">
    <property type="entry name" value="BAR"/>
    <property type="match status" value="1"/>
</dbReference>
<feature type="domain" description="BAR" evidence="2">
    <location>
        <begin position="15"/>
        <end position="237"/>
    </location>
</feature>
<protein>
    <recommendedName>
        <fullName evidence="2">BAR domain-containing protein</fullName>
    </recommendedName>
</protein>
<comment type="caution">
    <text evidence="3">The sequence shown here is derived from an EMBL/GenBank/DDBJ whole genome shotgun (WGS) entry which is preliminary data.</text>
</comment>
<dbReference type="InterPro" id="IPR004148">
    <property type="entry name" value="BAR_dom"/>
</dbReference>
<dbReference type="EMBL" id="JAPDRL010000055">
    <property type="protein sequence ID" value="KAJ9661750.1"/>
    <property type="molecule type" value="Genomic_DNA"/>
</dbReference>
<dbReference type="InterPro" id="IPR027267">
    <property type="entry name" value="AH/BAR_dom_sf"/>
</dbReference>
<feature type="region of interest" description="Disordered" evidence="1">
    <location>
        <begin position="231"/>
        <end position="451"/>
    </location>
</feature>
<feature type="compositionally biased region" description="Pro residues" evidence="1">
    <location>
        <begin position="420"/>
        <end position="438"/>
    </location>
</feature>
<feature type="compositionally biased region" description="Polar residues" evidence="1">
    <location>
        <begin position="386"/>
        <end position="413"/>
    </location>
</feature>
<evidence type="ECO:0000313" key="4">
    <source>
        <dbReference type="Proteomes" id="UP001172684"/>
    </source>
</evidence>
<dbReference type="Proteomes" id="UP001172684">
    <property type="component" value="Unassembled WGS sequence"/>
</dbReference>
<organism evidence="3 4">
    <name type="scientific">Coniosporium apollinis</name>
    <dbReference type="NCBI Taxonomy" id="61459"/>
    <lineage>
        <taxon>Eukaryota</taxon>
        <taxon>Fungi</taxon>
        <taxon>Dikarya</taxon>
        <taxon>Ascomycota</taxon>
        <taxon>Pezizomycotina</taxon>
        <taxon>Dothideomycetes</taxon>
        <taxon>Dothideomycetes incertae sedis</taxon>
        <taxon>Coniosporium</taxon>
    </lineage>
</organism>
<dbReference type="Pfam" id="PF03114">
    <property type="entry name" value="BAR"/>
    <property type="match status" value="1"/>
</dbReference>
<evidence type="ECO:0000256" key="1">
    <source>
        <dbReference type="SAM" id="MobiDB-lite"/>
    </source>
</evidence>
<evidence type="ECO:0000259" key="2">
    <source>
        <dbReference type="PROSITE" id="PS51021"/>
    </source>
</evidence>
<dbReference type="Gene3D" id="1.20.1270.60">
    <property type="entry name" value="Arfaptin homology (AH) domain/BAR domain"/>
    <property type="match status" value="1"/>
</dbReference>
<dbReference type="CDD" id="cd07593">
    <property type="entry name" value="BAR_MUG137_fungi"/>
    <property type="match status" value="1"/>
</dbReference>
<reference evidence="3" key="1">
    <citation type="submission" date="2022-10" db="EMBL/GenBank/DDBJ databases">
        <title>Culturing micro-colonial fungi from biological soil crusts in the Mojave desert and describing Neophaeococcomyces mojavensis, and introducing the new genera and species Taxawa tesnikishii.</title>
        <authorList>
            <person name="Kurbessoian T."/>
            <person name="Stajich J.E."/>
        </authorList>
    </citation>
    <scope>NUCLEOTIDE SEQUENCE</scope>
    <source>
        <strain evidence="3">TK_1</strain>
    </source>
</reference>
<keyword evidence="4" id="KW-1185">Reference proteome</keyword>
<dbReference type="SUPFAM" id="SSF103657">
    <property type="entry name" value="BAR/IMD domain-like"/>
    <property type="match status" value="1"/>
</dbReference>